<evidence type="ECO:0000259" key="3">
    <source>
        <dbReference type="SMART" id="SM00244"/>
    </source>
</evidence>
<keyword evidence="4" id="KW-1185">Reference proteome</keyword>
<dbReference type="Proteomes" id="UP000694941">
    <property type="component" value="Unplaced"/>
</dbReference>
<feature type="transmembrane region" description="Helical" evidence="2">
    <location>
        <begin position="76"/>
        <end position="99"/>
    </location>
</feature>
<dbReference type="SUPFAM" id="SSF117892">
    <property type="entry name" value="Band 7/SPFH domain"/>
    <property type="match status" value="1"/>
</dbReference>
<evidence type="ECO:0000313" key="4">
    <source>
        <dbReference type="Proteomes" id="UP000694941"/>
    </source>
</evidence>
<evidence type="ECO:0000256" key="1">
    <source>
        <dbReference type="ARBA" id="ARBA00008164"/>
    </source>
</evidence>
<dbReference type="InterPro" id="IPR036013">
    <property type="entry name" value="Band_7/SPFH_dom_sf"/>
</dbReference>
<dbReference type="Pfam" id="PF02036">
    <property type="entry name" value="SCP2"/>
    <property type="match status" value="1"/>
</dbReference>
<evidence type="ECO:0000313" key="5">
    <source>
        <dbReference type="RefSeq" id="XP_022247473.1"/>
    </source>
</evidence>
<dbReference type="RefSeq" id="XP_022247473.1">
    <property type="nucleotide sequence ID" value="XM_022391765.1"/>
</dbReference>
<organism evidence="4 5">
    <name type="scientific">Limulus polyphemus</name>
    <name type="common">Atlantic horseshoe crab</name>
    <dbReference type="NCBI Taxonomy" id="6850"/>
    <lineage>
        <taxon>Eukaryota</taxon>
        <taxon>Metazoa</taxon>
        <taxon>Ecdysozoa</taxon>
        <taxon>Arthropoda</taxon>
        <taxon>Chelicerata</taxon>
        <taxon>Merostomata</taxon>
        <taxon>Xiphosura</taxon>
        <taxon>Limulidae</taxon>
        <taxon>Limulus</taxon>
    </lineage>
</organism>
<gene>
    <name evidence="5" type="primary">LOC106464104</name>
</gene>
<sequence>MFSSKDTSYQNSTQTFMFDYQSAFDYGQTLIKTSSPMRNSQNYRSIYSYSQGVLYDSEPQFSSPEKSKKESVVSQVIRNIMTVICYVMVLITLPLTGWLSIKKVPALERVVIFRMGKMLPVKGPGFVIILPCLDHWMKVDLKPRSFNIDQQQLLTADGGILEADVVFQYCVIDVQRCVLRVQELHRAMEQLAKQGLINLLSQKDMIDITKQKKSLETDVKADINKTTLQWGLELMDVNIGPVKVIKAAEPSNSIKPVIASLKTAFGMHSETEDASSLELKSIAGPLSNSVAETIPQDFNSLVKMIEQLAQASLSEKEFKENAVIRLDVEGPDGGVINIILSNGVVQVATGSSSPSDPNVEITLSKETLSKILCLKTSPRQAYLEGDIQVSGDWGLLYSFSTIISNAH</sequence>
<keyword evidence="2" id="KW-0812">Transmembrane</keyword>
<dbReference type="Gene3D" id="3.30.479.30">
    <property type="entry name" value="Band 7 domain"/>
    <property type="match status" value="1"/>
</dbReference>
<dbReference type="GeneID" id="106464104"/>
<dbReference type="PANTHER" id="PTHR10264:SF130">
    <property type="entry name" value="STOMATIN-LIKE PROTEIN 1"/>
    <property type="match status" value="1"/>
</dbReference>
<dbReference type="InterPro" id="IPR036527">
    <property type="entry name" value="SCP2_sterol-bd_dom_sf"/>
</dbReference>
<accession>A0ABM1SV17</accession>
<dbReference type="InterPro" id="IPR043202">
    <property type="entry name" value="Band-7_stomatin-like"/>
</dbReference>
<dbReference type="Gene3D" id="3.30.1050.10">
    <property type="entry name" value="SCP2 sterol-binding domain"/>
    <property type="match status" value="1"/>
</dbReference>
<comment type="similarity">
    <text evidence="1">Belongs to the band 7/mec-2 family.</text>
</comment>
<proteinExistence type="inferred from homology"/>
<keyword evidence="2" id="KW-1133">Transmembrane helix</keyword>
<evidence type="ECO:0000256" key="2">
    <source>
        <dbReference type="SAM" id="Phobius"/>
    </source>
</evidence>
<dbReference type="InterPro" id="IPR001972">
    <property type="entry name" value="Stomatin_HflK_fam"/>
</dbReference>
<dbReference type="PANTHER" id="PTHR10264">
    <property type="entry name" value="BAND 7 PROTEIN-RELATED"/>
    <property type="match status" value="1"/>
</dbReference>
<keyword evidence="2" id="KW-0472">Membrane</keyword>
<reference evidence="5" key="1">
    <citation type="submission" date="2025-08" db="UniProtKB">
        <authorList>
            <consortium name="RefSeq"/>
        </authorList>
    </citation>
    <scope>IDENTIFICATION</scope>
    <source>
        <tissue evidence="5">Muscle</tissue>
    </source>
</reference>
<protein>
    <submittedName>
        <fullName evidence="5">Stomatin-like protein 3</fullName>
    </submittedName>
</protein>
<dbReference type="PRINTS" id="PR00721">
    <property type="entry name" value="STOMATIN"/>
</dbReference>
<dbReference type="Pfam" id="PF01145">
    <property type="entry name" value="Band_7"/>
    <property type="match status" value="1"/>
</dbReference>
<dbReference type="InterPro" id="IPR003033">
    <property type="entry name" value="SCP2_sterol-bd_dom"/>
</dbReference>
<dbReference type="SUPFAM" id="SSF55718">
    <property type="entry name" value="SCP-like"/>
    <property type="match status" value="1"/>
</dbReference>
<feature type="domain" description="Band 7" evidence="3">
    <location>
        <begin position="99"/>
        <end position="252"/>
    </location>
</feature>
<dbReference type="SMART" id="SM00244">
    <property type="entry name" value="PHB"/>
    <property type="match status" value="1"/>
</dbReference>
<name>A0ABM1SV17_LIMPO</name>
<dbReference type="InterPro" id="IPR001107">
    <property type="entry name" value="Band_7"/>
</dbReference>